<accession>A0A388SEQ8</accession>
<evidence type="ECO:0000259" key="1">
    <source>
        <dbReference type="Pfam" id="PF01609"/>
    </source>
</evidence>
<dbReference type="InterPro" id="IPR002559">
    <property type="entry name" value="Transposase_11"/>
</dbReference>
<dbReference type="GO" id="GO:0003677">
    <property type="term" value="F:DNA binding"/>
    <property type="evidence" value="ECO:0007669"/>
    <property type="project" value="InterPro"/>
</dbReference>
<dbReference type="AlphaFoldDB" id="A0A388SEQ8"/>
<evidence type="ECO:0000313" key="2">
    <source>
        <dbReference type="EMBL" id="GBO94768.1"/>
    </source>
</evidence>
<keyword evidence="3" id="KW-1185">Reference proteome</keyword>
<sequence length="587" mass="66637">MPTKSSLPDSQNVADYPDNPKAVMVSARGVIRVVERLYYWDKEKHRGCEKRNYLGYVVGNQFYSNDDYHRLFKRGGVKRLVEQDDESVKSGSLSLDQLGSLETKLAAEFPVYHAIAQEIGLTEDLAAVWGKDKANAALSIAYQWLHTGSNAAYLYESWSVNKLLPYSRGISSKEMSEFFASLTEVSGWRKDFFNARISRLPDKEMLSFDATEIAAEAAEISYAQYGMGKEGGYQRQLGLILLVGHESHMPVLFRVLPGNITDVTTVQDMLFRFDEITDSRRVFGAVVDRGYFSLANLARFVDAGSRVIVAAKTDSIWIQDAIETAMEHLWSNAARIPGEHCWGWTVPVHPGFEDGGNRKLWVHVYRSDSKSHTENTAFYDELESFQKEWLRWRPNHEGDSSETCPLLKSRWMKYFKPGIGIPGRTPLEQDNDAVDAATRYFGIFCNVTTMECSAREAMTTYRVRDLIEKSFKGGKTNIELDVVRAHGEATMEGRFIIGFAAMSILNRLYVLMKQKTYTETKSGLKEMPALADEMTFNELKNRLATPRVIFDRNGVGHWLEVTKRQHGIAARLGFPDLYTMIPDWAEK</sequence>
<proteinExistence type="predicted"/>
<dbReference type="OrthoDB" id="9157429at2"/>
<dbReference type="InterPro" id="IPR012337">
    <property type="entry name" value="RNaseH-like_sf"/>
</dbReference>
<dbReference type="EMBL" id="BGZJ01000002">
    <property type="protein sequence ID" value="GBO94768.1"/>
    <property type="molecule type" value="Genomic_DNA"/>
</dbReference>
<name>A0A388SEQ8_9BURK</name>
<dbReference type="GO" id="GO:0006313">
    <property type="term" value="P:DNA transposition"/>
    <property type="evidence" value="ECO:0007669"/>
    <property type="project" value="InterPro"/>
</dbReference>
<dbReference type="SUPFAM" id="SSF53098">
    <property type="entry name" value="Ribonuclease H-like"/>
    <property type="match status" value="1"/>
</dbReference>
<gene>
    <name evidence="2" type="ORF">MESMUL_21220</name>
</gene>
<feature type="domain" description="Transposase IS4-like" evidence="1">
    <location>
        <begin position="203"/>
        <end position="502"/>
    </location>
</feature>
<dbReference type="RefSeq" id="WP_116270974.1">
    <property type="nucleotide sequence ID" value="NZ_BGZJ01000002.1"/>
</dbReference>
<dbReference type="Pfam" id="PF01609">
    <property type="entry name" value="DDE_Tnp_1"/>
    <property type="match status" value="1"/>
</dbReference>
<dbReference type="Proteomes" id="UP000266091">
    <property type="component" value="Unassembled WGS sequence"/>
</dbReference>
<organism evidence="2 3">
    <name type="scientific">Mesosutterella multiformis</name>
    <dbReference type="NCBI Taxonomy" id="2259133"/>
    <lineage>
        <taxon>Bacteria</taxon>
        <taxon>Pseudomonadati</taxon>
        <taxon>Pseudomonadota</taxon>
        <taxon>Betaproteobacteria</taxon>
        <taxon>Burkholderiales</taxon>
        <taxon>Sutterellaceae</taxon>
        <taxon>Mesosutterella</taxon>
    </lineage>
</organism>
<reference evidence="2 3" key="1">
    <citation type="journal article" date="2018" name="Int. J. Syst. Evol. Microbiol.">
        <title>Mesosutterella multiformis gen. nov., sp. nov., a member of the family Sutterellaceae and Sutterella megalosphaeroides sp. nov., isolated from human faeces.</title>
        <authorList>
            <person name="Sakamoto M."/>
            <person name="Ikeyama N."/>
            <person name="Kunihiro T."/>
            <person name="Iino T."/>
            <person name="Yuki M."/>
            <person name="Ohkuma M."/>
        </authorList>
    </citation>
    <scope>NUCLEOTIDE SEQUENCE [LARGE SCALE GENOMIC DNA]</scope>
    <source>
        <strain evidence="2 3">4NBBH2</strain>
    </source>
</reference>
<comment type="caution">
    <text evidence="2">The sequence shown here is derived from an EMBL/GenBank/DDBJ whole genome shotgun (WGS) entry which is preliminary data.</text>
</comment>
<dbReference type="PANTHER" id="PTHR34614">
    <property type="match status" value="1"/>
</dbReference>
<evidence type="ECO:0000313" key="3">
    <source>
        <dbReference type="Proteomes" id="UP000266091"/>
    </source>
</evidence>
<dbReference type="GO" id="GO:0004803">
    <property type="term" value="F:transposase activity"/>
    <property type="evidence" value="ECO:0007669"/>
    <property type="project" value="InterPro"/>
</dbReference>
<dbReference type="PANTHER" id="PTHR34614:SF2">
    <property type="entry name" value="TRANSPOSASE IS4-LIKE DOMAIN-CONTAINING PROTEIN"/>
    <property type="match status" value="1"/>
</dbReference>
<protein>
    <recommendedName>
        <fullName evidence="1">Transposase IS4-like domain-containing protein</fullName>
    </recommendedName>
</protein>